<dbReference type="Pfam" id="PF00990">
    <property type="entry name" value="GGDEF"/>
    <property type="match status" value="1"/>
</dbReference>
<dbReference type="SUPFAM" id="SSF55073">
    <property type="entry name" value="Nucleotide cyclase"/>
    <property type="match status" value="1"/>
</dbReference>
<dbReference type="CDD" id="cd01948">
    <property type="entry name" value="EAL"/>
    <property type="match status" value="1"/>
</dbReference>
<protein>
    <recommendedName>
        <fullName evidence="6">Diguanylate cyclase (GGDEF) domain-containing protein</fullName>
    </recommendedName>
</protein>
<dbReference type="InterPro" id="IPR035919">
    <property type="entry name" value="EAL_sf"/>
</dbReference>
<keyword evidence="1" id="KW-1133">Transmembrane helix</keyword>
<evidence type="ECO:0000259" key="2">
    <source>
        <dbReference type="PROSITE" id="PS50883"/>
    </source>
</evidence>
<dbReference type="SUPFAM" id="SSF141868">
    <property type="entry name" value="EAL domain-like"/>
    <property type="match status" value="1"/>
</dbReference>
<organism evidence="4 5">
    <name type="scientific">Virgisporangium aurantiacum</name>
    <dbReference type="NCBI Taxonomy" id="175570"/>
    <lineage>
        <taxon>Bacteria</taxon>
        <taxon>Bacillati</taxon>
        <taxon>Actinomycetota</taxon>
        <taxon>Actinomycetes</taxon>
        <taxon>Micromonosporales</taxon>
        <taxon>Micromonosporaceae</taxon>
        <taxon>Virgisporangium</taxon>
    </lineage>
</organism>
<reference evidence="4" key="1">
    <citation type="submission" date="2021-01" db="EMBL/GenBank/DDBJ databases">
        <title>Whole genome shotgun sequence of Virgisporangium aurantiacum NBRC 16421.</title>
        <authorList>
            <person name="Komaki H."/>
            <person name="Tamura T."/>
        </authorList>
    </citation>
    <scope>NUCLEOTIDE SEQUENCE</scope>
    <source>
        <strain evidence="4">NBRC 16421</strain>
    </source>
</reference>
<evidence type="ECO:0008006" key="6">
    <source>
        <dbReference type="Google" id="ProtNLM"/>
    </source>
</evidence>
<dbReference type="SMART" id="SM00267">
    <property type="entry name" value="GGDEF"/>
    <property type="match status" value="1"/>
</dbReference>
<accession>A0A8J3YZK6</accession>
<proteinExistence type="predicted"/>
<dbReference type="PROSITE" id="PS50887">
    <property type="entry name" value="GGDEF"/>
    <property type="match status" value="1"/>
</dbReference>
<dbReference type="InterPro" id="IPR000160">
    <property type="entry name" value="GGDEF_dom"/>
</dbReference>
<feature type="transmembrane region" description="Helical" evidence="1">
    <location>
        <begin position="77"/>
        <end position="94"/>
    </location>
</feature>
<keyword evidence="5" id="KW-1185">Reference proteome</keyword>
<dbReference type="InterPro" id="IPR001633">
    <property type="entry name" value="EAL_dom"/>
</dbReference>
<dbReference type="SMART" id="SM00052">
    <property type="entry name" value="EAL"/>
    <property type="match status" value="1"/>
</dbReference>
<gene>
    <name evidence="4" type="ORF">Vau01_011430</name>
</gene>
<dbReference type="PANTHER" id="PTHR44757">
    <property type="entry name" value="DIGUANYLATE CYCLASE DGCP"/>
    <property type="match status" value="1"/>
</dbReference>
<name>A0A8J3YZK6_9ACTN</name>
<keyword evidence="1" id="KW-0812">Transmembrane</keyword>
<evidence type="ECO:0000259" key="3">
    <source>
        <dbReference type="PROSITE" id="PS50887"/>
    </source>
</evidence>
<feature type="transmembrane region" description="Helical" evidence="1">
    <location>
        <begin position="266"/>
        <end position="287"/>
    </location>
</feature>
<evidence type="ECO:0000313" key="5">
    <source>
        <dbReference type="Proteomes" id="UP000612585"/>
    </source>
</evidence>
<dbReference type="InterPro" id="IPR043128">
    <property type="entry name" value="Rev_trsase/Diguanyl_cyclase"/>
</dbReference>
<feature type="transmembrane region" description="Helical" evidence="1">
    <location>
        <begin position="203"/>
        <end position="226"/>
    </location>
</feature>
<dbReference type="Pfam" id="PF00563">
    <property type="entry name" value="EAL"/>
    <property type="match status" value="1"/>
</dbReference>
<comment type="caution">
    <text evidence="4">The sequence shown here is derived from an EMBL/GenBank/DDBJ whole genome shotgun (WGS) entry which is preliminary data.</text>
</comment>
<feature type="domain" description="GGDEF" evidence="3">
    <location>
        <begin position="355"/>
        <end position="490"/>
    </location>
</feature>
<feature type="transmembrane region" description="Helical" evidence="1">
    <location>
        <begin position="137"/>
        <end position="161"/>
    </location>
</feature>
<dbReference type="Gene3D" id="3.30.70.270">
    <property type="match status" value="1"/>
</dbReference>
<feature type="transmembrane region" description="Helical" evidence="1">
    <location>
        <begin position="173"/>
        <end position="196"/>
    </location>
</feature>
<dbReference type="PROSITE" id="PS50883">
    <property type="entry name" value="EAL"/>
    <property type="match status" value="1"/>
</dbReference>
<dbReference type="EMBL" id="BOPG01000008">
    <property type="protein sequence ID" value="GIJ53627.1"/>
    <property type="molecule type" value="Genomic_DNA"/>
</dbReference>
<feature type="transmembrane region" description="Helical" evidence="1">
    <location>
        <begin position="46"/>
        <end position="65"/>
    </location>
</feature>
<feature type="transmembrane region" description="Helical" evidence="1">
    <location>
        <begin position="238"/>
        <end position="254"/>
    </location>
</feature>
<feature type="domain" description="EAL" evidence="2">
    <location>
        <begin position="496"/>
        <end position="750"/>
    </location>
</feature>
<dbReference type="InterPro" id="IPR052155">
    <property type="entry name" value="Biofilm_reg_signaling"/>
</dbReference>
<evidence type="ECO:0000256" key="1">
    <source>
        <dbReference type="SAM" id="Phobius"/>
    </source>
</evidence>
<feature type="transmembrane region" description="Helical" evidence="1">
    <location>
        <begin position="106"/>
        <end position="125"/>
    </location>
</feature>
<keyword evidence="1" id="KW-0472">Membrane</keyword>
<dbReference type="PANTHER" id="PTHR44757:SF2">
    <property type="entry name" value="BIOFILM ARCHITECTURE MAINTENANCE PROTEIN MBAA"/>
    <property type="match status" value="1"/>
</dbReference>
<dbReference type="NCBIfam" id="TIGR00254">
    <property type="entry name" value="GGDEF"/>
    <property type="match status" value="1"/>
</dbReference>
<dbReference type="InterPro" id="IPR029787">
    <property type="entry name" value="Nucleotide_cyclase"/>
</dbReference>
<dbReference type="CDD" id="cd01949">
    <property type="entry name" value="GGDEF"/>
    <property type="match status" value="1"/>
</dbReference>
<sequence>MLRLAGGVTWARAIRALLCVQVVVVLAYVVLLLVPVRIIADTVRDGVLGDGALVVSAIIVTLRGVRWPADRPWSWPIALGIGTYALGDILYDSWISGLDPMPSPSAADVCYLVMYPLTALGLLLGVRAGNRKVGRGLILDGLVTFLGAAALAGAVAVPVVSGTTRGTDDVLHLVIAAAYPVGDATLVAMVIGVLVLRGGAPGFHGWIGAGLVIFAVADTVYTYRVALGDYVVGTPLDALWATGLAVVAIGVWRPQRGSDVRVDSPWMLTAPLLSVLVAIGVLVFASVRPLPLPVVLVAAATLVAATGRIIDGFLAVVDIARVRLEARTDELTGLGNRRMLYETIETELAGLGPGEFAYLLLIDLDRFKEVNDSLGHAIGDEVLLTVADRLRTTITAGDILVRLGGDEFGVLMPGRDADFDVLVCVEHIAAAISAPISVAGLSLQVESSIGIACAPVDSLDRTDLMRHADVAMYDAKVNHTGHARYDPDRDDNSRERLQLIAELREVLHTDPQQLVVYYQAKCSLAGRVVGAEALVRWQHPVRGLLGADRFVQTAENNSLMPALTRHVLRSALVQVRQWRDTDPAATVSVNLSVTSLLDEGLVDHMAAALMEAGVAADALILELTETMIMVDPERSNRTLHALSALGIKLSIDDYGTGQCSLAYLRDLPVQELKLDRSFVRHIATKDRDAAIVRSTIELAHSLGLVLVAEGVEDLESAALLRLMGCDVAQGFYFGRPRPAASTLAGTADAEALHGLDMPLAHH</sequence>
<dbReference type="Proteomes" id="UP000612585">
    <property type="component" value="Unassembled WGS sequence"/>
</dbReference>
<feature type="transmembrane region" description="Helical" evidence="1">
    <location>
        <begin position="12"/>
        <end position="34"/>
    </location>
</feature>
<dbReference type="AlphaFoldDB" id="A0A8J3YZK6"/>
<evidence type="ECO:0000313" key="4">
    <source>
        <dbReference type="EMBL" id="GIJ53627.1"/>
    </source>
</evidence>
<dbReference type="Gene3D" id="3.20.20.450">
    <property type="entry name" value="EAL domain"/>
    <property type="match status" value="1"/>
</dbReference>